<dbReference type="PRINTS" id="PR00686">
    <property type="entry name" value="TIFACTORIID"/>
</dbReference>
<keyword evidence="3" id="KW-0804">Transcription</keyword>
<dbReference type="AlphaFoldDB" id="L1I6B6"/>
<dbReference type="HOGENOM" id="CLU_060161_4_3_1"/>
<dbReference type="SUPFAM" id="SSF55945">
    <property type="entry name" value="TATA-box binding protein-like"/>
    <property type="match status" value="2"/>
</dbReference>
<evidence type="ECO:0000256" key="1">
    <source>
        <dbReference type="ARBA" id="ARBA00005560"/>
    </source>
</evidence>
<dbReference type="Gene3D" id="3.30.310.10">
    <property type="entry name" value="TATA-Binding Protein"/>
    <property type="match status" value="2"/>
</dbReference>
<feature type="non-terminal residue" evidence="4">
    <location>
        <position position="1"/>
    </location>
</feature>
<dbReference type="GO" id="GO:0003677">
    <property type="term" value="F:DNA binding"/>
    <property type="evidence" value="ECO:0007669"/>
    <property type="project" value="UniProtKB-KW"/>
</dbReference>
<evidence type="ECO:0000313" key="4">
    <source>
        <dbReference type="EMBL" id="EKX31405.1"/>
    </source>
</evidence>
<dbReference type="EMBL" id="JH993287">
    <property type="protein sequence ID" value="EKX31405.1"/>
    <property type="molecule type" value="Genomic_DNA"/>
</dbReference>
<dbReference type="EnsemblProtists" id="EKX31405">
    <property type="protein sequence ID" value="EKX31405"/>
    <property type="gene ID" value="GUITHDRAFT_40097"/>
</dbReference>
<reference evidence="5" key="3">
    <citation type="submission" date="2016-03" db="UniProtKB">
        <authorList>
            <consortium name="EnsemblProtists"/>
        </authorList>
    </citation>
    <scope>IDENTIFICATION</scope>
</reference>
<dbReference type="STRING" id="905079.L1I6B6"/>
<dbReference type="Pfam" id="PF00352">
    <property type="entry name" value="TBP"/>
    <property type="match status" value="2"/>
</dbReference>
<gene>
    <name evidence="4" type="ORF">GUITHDRAFT_40097</name>
</gene>
<evidence type="ECO:0000313" key="5">
    <source>
        <dbReference type="EnsemblProtists" id="EKX31405"/>
    </source>
</evidence>
<evidence type="ECO:0000256" key="2">
    <source>
        <dbReference type="ARBA" id="ARBA00023125"/>
    </source>
</evidence>
<sequence length="180" mass="20167">IHNIVSTTKIRSSVIPLNLSYVASVLPNSFYDKHKFAAITIRIDNPTCTVLLFSSGKLVLTGSQSWYKCLHASLKVVEMLRSHVLGVDFFVEDIVVQNIVGNAIIDLEGGKSLNLERMYSEQCSKCTFQKSLFPGLIFRPDNSPVVLLCFESGKVVITGGKCVDDVELGWRRLWPVVRRY</sequence>
<keyword evidence="6" id="KW-1185">Reference proteome</keyword>
<evidence type="ECO:0000256" key="3">
    <source>
        <dbReference type="ARBA" id="ARBA00023163"/>
    </source>
</evidence>
<proteinExistence type="inferred from homology"/>
<keyword evidence="2" id="KW-0238">DNA-binding</keyword>
<dbReference type="RefSeq" id="XP_005818385.1">
    <property type="nucleotide sequence ID" value="XM_005818328.1"/>
</dbReference>
<comment type="similarity">
    <text evidence="1">Belongs to the TBP family.</text>
</comment>
<protein>
    <recommendedName>
        <fullName evidence="7">TATA-box binding protein</fullName>
    </recommendedName>
</protein>
<dbReference type="PANTHER" id="PTHR10126">
    <property type="entry name" value="TATA-BOX BINDING PROTEIN"/>
    <property type="match status" value="1"/>
</dbReference>
<dbReference type="InterPro" id="IPR012295">
    <property type="entry name" value="TBP_dom_sf"/>
</dbReference>
<dbReference type="eggNOG" id="KOG3302">
    <property type="taxonomic scope" value="Eukaryota"/>
</dbReference>
<feature type="non-terminal residue" evidence="4">
    <location>
        <position position="180"/>
    </location>
</feature>
<dbReference type="OrthoDB" id="2127950at2759"/>
<dbReference type="GO" id="GO:0006352">
    <property type="term" value="P:DNA-templated transcription initiation"/>
    <property type="evidence" value="ECO:0007669"/>
    <property type="project" value="InterPro"/>
</dbReference>
<organism evidence="4">
    <name type="scientific">Guillardia theta (strain CCMP2712)</name>
    <name type="common">Cryptophyte</name>
    <dbReference type="NCBI Taxonomy" id="905079"/>
    <lineage>
        <taxon>Eukaryota</taxon>
        <taxon>Cryptophyceae</taxon>
        <taxon>Pyrenomonadales</taxon>
        <taxon>Geminigeraceae</taxon>
        <taxon>Guillardia</taxon>
    </lineage>
</organism>
<dbReference type="PaxDb" id="55529-EKX31405"/>
<dbReference type="KEGG" id="gtt:GUITHDRAFT_40097"/>
<dbReference type="Proteomes" id="UP000011087">
    <property type="component" value="Unassembled WGS sequence"/>
</dbReference>
<name>L1I6B6_GUITC</name>
<reference evidence="4 6" key="1">
    <citation type="journal article" date="2012" name="Nature">
        <title>Algal genomes reveal evolutionary mosaicism and the fate of nucleomorphs.</title>
        <authorList>
            <consortium name="DOE Joint Genome Institute"/>
            <person name="Curtis B.A."/>
            <person name="Tanifuji G."/>
            <person name="Burki F."/>
            <person name="Gruber A."/>
            <person name="Irimia M."/>
            <person name="Maruyama S."/>
            <person name="Arias M.C."/>
            <person name="Ball S.G."/>
            <person name="Gile G.H."/>
            <person name="Hirakawa Y."/>
            <person name="Hopkins J.F."/>
            <person name="Kuo A."/>
            <person name="Rensing S.A."/>
            <person name="Schmutz J."/>
            <person name="Symeonidi A."/>
            <person name="Elias M."/>
            <person name="Eveleigh R.J."/>
            <person name="Herman E.K."/>
            <person name="Klute M.J."/>
            <person name="Nakayama T."/>
            <person name="Obornik M."/>
            <person name="Reyes-Prieto A."/>
            <person name="Armbrust E.V."/>
            <person name="Aves S.J."/>
            <person name="Beiko R.G."/>
            <person name="Coutinho P."/>
            <person name="Dacks J.B."/>
            <person name="Durnford D.G."/>
            <person name="Fast N.M."/>
            <person name="Green B.R."/>
            <person name="Grisdale C.J."/>
            <person name="Hempel F."/>
            <person name="Henrissat B."/>
            <person name="Hoppner M.P."/>
            <person name="Ishida K."/>
            <person name="Kim E."/>
            <person name="Koreny L."/>
            <person name="Kroth P.G."/>
            <person name="Liu Y."/>
            <person name="Malik S.B."/>
            <person name="Maier U.G."/>
            <person name="McRose D."/>
            <person name="Mock T."/>
            <person name="Neilson J.A."/>
            <person name="Onodera N.T."/>
            <person name="Poole A.M."/>
            <person name="Pritham E.J."/>
            <person name="Richards T.A."/>
            <person name="Rocap G."/>
            <person name="Roy S.W."/>
            <person name="Sarai C."/>
            <person name="Schaack S."/>
            <person name="Shirato S."/>
            <person name="Slamovits C.H."/>
            <person name="Spencer D.F."/>
            <person name="Suzuki S."/>
            <person name="Worden A.Z."/>
            <person name="Zauner S."/>
            <person name="Barry K."/>
            <person name="Bell C."/>
            <person name="Bharti A.K."/>
            <person name="Crow J.A."/>
            <person name="Grimwood J."/>
            <person name="Kramer R."/>
            <person name="Lindquist E."/>
            <person name="Lucas S."/>
            <person name="Salamov A."/>
            <person name="McFadden G.I."/>
            <person name="Lane C.E."/>
            <person name="Keeling P.J."/>
            <person name="Gray M.W."/>
            <person name="Grigoriev I.V."/>
            <person name="Archibald J.M."/>
        </authorList>
    </citation>
    <scope>NUCLEOTIDE SEQUENCE</scope>
    <source>
        <strain evidence="4 6">CCMP2712</strain>
    </source>
</reference>
<reference evidence="6" key="2">
    <citation type="submission" date="2012-11" db="EMBL/GenBank/DDBJ databases">
        <authorList>
            <person name="Kuo A."/>
            <person name="Curtis B.A."/>
            <person name="Tanifuji G."/>
            <person name="Burki F."/>
            <person name="Gruber A."/>
            <person name="Irimia M."/>
            <person name="Maruyama S."/>
            <person name="Arias M.C."/>
            <person name="Ball S.G."/>
            <person name="Gile G.H."/>
            <person name="Hirakawa Y."/>
            <person name="Hopkins J.F."/>
            <person name="Rensing S.A."/>
            <person name="Schmutz J."/>
            <person name="Symeonidi A."/>
            <person name="Elias M."/>
            <person name="Eveleigh R.J."/>
            <person name="Herman E.K."/>
            <person name="Klute M.J."/>
            <person name="Nakayama T."/>
            <person name="Obornik M."/>
            <person name="Reyes-Prieto A."/>
            <person name="Armbrust E.V."/>
            <person name="Aves S.J."/>
            <person name="Beiko R.G."/>
            <person name="Coutinho P."/>
            <person name="Dacks J.B."/>
            <person name="Durnford D.G."/>
            <person name="Fast N.M."/>
            <person name="Green B.R."/>
            <person name="Grisdale C."/>
            <person name="Hempe F."/>
            <person name="Henrissat B."/>
            <person name="Hoppner M.P."/>
            <person name="Ishida K.-I."/>
            <person name="Kim E."/>
            <person name="Koreny L."/>
            <person name="Kroth P.G."/>
            <person name="Liu Y."/>
            <person name="Malik S.-B."/>
            <person name="Maier U.G."/>
            <person name="McRose D."/>
            <person name="Mock T."/>
            <person name="Neilson J.A."/>
            <person name="Onodera N.T."/>
            <person name="Poole A.M."/>
            <person name="Pritham E.J."/>
            <person name="Richards T.A."/>
            <person name="Rocap G."/>
            <person name="Roy S.W."/>
            <person name="Sarai C."/>
            <person name="Schaack S."/>
            <person name="Shirato S."/>
            <person name="Slamovits C.H."/>
            <person name="Spencer D.F."/>
            <person name="Suzuki S."/>
            <person name="Worden A.Z."/>
            <person name="Zauner S."/>
            <person name="Barry K."/>
            <person name="Bell C."/>
            <person name="Bharti A.K."/>
            <person name="Crow J.A."/>
            <person name="Grimwood J."/>
            <person name="Kramer R."/>
            <person name="Lindquist E."/>
            <person name="Lucas S."/>
            <person name="Salamov A."/>
            <person name="McFadden G.I."/>
            <person name="Lane C.E."/>
            <person name="Keeling P.J."/>
            <person name="Gray M.W."/>
            <person name="Grigoriev I.V."/>
            <person name="Archibald J.M."/>
        </authorList>
    </citation>
    <scope>NUCLEOTIDE SEQUENCE</scope>
    <source>
        <strain evidence="6">CCMP2712</strain>
    </source>
</reference>
<dbReference type="OMA" id="VRWICEN"/>
<dbReference type="GeneID" id="17288131"/>
<accession>L1I6B6</accession>
<dbReference type="InterPro" id="IPR000814">
    <property type="entry name" value="TBP"/>
</dbReference>
<evidence type="ECO:0000313" key="6">
    <source>
        <dbReference type="Proteomes" id="UP000011087"/>
    </source>
</evidence>
<evidence type="ECO:0008006" key="7">
    <source>
        <dbReference type="Google" id="ProtNLM"/>
    </source>
</evidence>